<evidence type="ECO:0000313" key="5">
    <source>
        <dbReference type="EMBL" id="NRV07280.1"/>
    </source>
</evidence>
<evidence type="ECO:0000313" key="4">
    <source>
        <dbReference type="EMBL" id="NRT88476.1"/>
    </source>
</evidence>
<feature type="transmembrane region" description="Helical" evidence="1">
    <location>
        <begin position="63"/>
        <end position="86"/>
    </location>
</feature>
<reference evidence="7 11" key="3">
    <citation type="submission" date="2016-05" db="EMBL/GenBank/DDBJ databases">
        <title>Microbial solvent formation.</title>
        <authorList>
            <person name="Poehlein A."/>
            <person name="Montoya Solano J.D."/>
            <person name="Flitsch S."/>
            <person name="Krabben P."/>
            <person name="Duerre P."/>
            <person name="Daniel R."/>
        </authorList>
    </citation>
    <scope>NUCLEOTIDE SEQUENCE [LARGE SCALE GENOMIC DNA]</scope>
    <source>
        <strain evidence="7 11">DSM 53</strain>
    </source>
</reference>
<dbReference type="EMBL" id="JABSXK010000001">
    <property type="protein sequence ID" value="NRV07280.1"/>
    <property type="molecule type" value="Genomic_DNA"/>
</dbReference>
<evidence type="ECO:0000313" key="6">
    <source>
        <dbReference type="EMBL" id="NSB15740.1"/>
    </source>
</evidence>
<sequence length="140" mass="15324">MYNILSLLIGVLITIMIAFNAKLSDGLGNYSSLIVIHFVGLIIVIGIVIFKKIKITFKNNLPLYLYIAGAISVFTVMFNNLSYAALGVSLPVALGLLGQLLTSLAFDHYGFLDVPKSNFNKKKFIGLLVIIAGIFIMSFF</sequence>
<evidence type="ECO:0000313" key="10">
    <source>
        <dbReference type="Proteomes" id="UP000190959"/>
    </source>
</evidence>
<feature type="transmembrane region" description="Helical" evidence="1">
    <location>
        <begin position="124"/>
        <end position="139"/>
    </location>
</feature>
<evidence type="ECO:0000313" key="7">
    <source>
        <dbReference type="EMBL" id="OOM60196.1"/>
    </source>
</evidence>
<dbReference type="EMBL" id="LZZI01000055">
    <property type="protein sequence ID" value="OOM60196.1"/>
    <property type="molecule type" value="Genomic_DNA"/>
</dbReference>
<dbReference type="Proteomes" id="UP000031866">
    <property type="component" value="Chromosome"/>
</dbReference>
<keyword evidence="1" id="KW-1133">Transmembrane helix</keyword>
<dbReference type="PANTHER" id="PTHR34821">
    <property type="entry name" value="INNER MEMBRANE PROTEIN YDCZ"/>
    <property type="match status" value="1"/>
</dbReference>
<dbReference type="RefSeq" id="WP_017208937.1">
    <property type="nucleotide sequence ID" value="NZ_CP010086.2"/>
</dbReference>
<dbReference type="AlphaFoldDB" id="A0A0B5QC05"/>
<gene>
    <name evidence="4" type="ORF">B0H41_002155</name>
    <name evidence="6" type="ORF">BCD95_003999</name>
    <name evidence="8" type="ORF">CBEIBR21_08670</name>
    <name evidence="7" type="ORF">CLBCK_30080</name>
    <name evidence="5" type="ORF">DFH45_000243</name>
    <name evidence="3" type="ORF">HF849_20790</name>
    <name evidence="2" type="ORF">LF65_01884</name>
</gene>
<dbReference type="EMBL" id="JABAGD010000050">
    <property type="protein sequence ID" value="NMF07134.1"/>
    <property type="molecule type" value="Genomic_DNA"/>
</dbReference>
<evidence type="ECO:0000313" key="9">
    <source>
        <dbReference type="Proteomes" id="UP000031866"/>
    </source>
</evidence>
<evidence type="ECO:0000313" key="8">
    <source>
        <dbReference type="EMBL" id="OOP74550.1"/>
    </source>
</evidence>
<dbReference type="PANTHER" id="PTHR34821:SF2">
    <property type="entry name" value="INNER MEMBRANE PROTEIN YDCZ"/>
    <property type="match status" value="1"/>
</dbReference>
<evidence type="ECO:0000313" key="11">
    <source>
        <dbReference type="Proteomes" id="UP000190973"/>
    </source>
</evidence>
<dbReference type="EMBL" id="MWMH01000002">
    <property type="protein sequence ID" value="OOP74550.1"/>
    <property type="molecule type" value="Genomic_DNA"/>
</dbReference>
<name>A0A0B5QC05_CLOBE</name>
<dbReference type="OrthoDB" id="7864805at2"/>
<dbReference type="EMBL" id="JABSWW010000001">
    <property type="protein sequence ID" value="NRT88476.1"/>
    <property type="molecule type" value="Genomic_DNA"/>
</dbReference>
<dbReference type="KEGG" id="cbei:LF65_01884"/>
<protein>
    <submittedName>
        <fullName evidence="3">DMT family transporter</fullName>
    </submittedName>
    <submittedName>
        <fullName evidence="4">Transporter family-2 protein</fullName>
    </submittedName>
</protein>
<dbReference type="Pfam" id="PF04657">
    <property type="entry name" value="DMT_YdcZ"/>
    <property type="match status" value="1"/>
</dbReference>
<dbReference type="Proteomes" id="UP000190959">
    <property type="component" value="Unassembled WGS sequence"/>
</dbReference>
<accession>A0A0B5QC05</accession>
<evidence type="ECO:0000313" key="2">
    <source>
        <dbReference type="EMBL" id="AJG98485.1"/>
    </source>
</evidence>
<reference evidence="4" key="8">
    <citation type="journal article" date="2022" name="Nat. Biotechnol.">
        <title>Carbon-negative production of acetone and isopropanol by gas fermentation at industrial pilot scale.</title>
        <authorList>
            <person name="Liew F.E."/>
            <person name="Nogle R."/>
            <person name="Abdalla T."/>
            <person name="Rasor B.J."/>
            <person name="Canter C."/>
            <person name="Jensen R.O."/>
            <person name="Wang L."/>
            <person name="Strutz J."/>
            <person name="Chirania P."/>
            <person name="De Tissera S."/>
            <person name="Mueller A.P."/>
            <person name="Ruan Z."/>
            <person name="Gao A."/>
            <person name="Tran L."/>
            <person name="Engle N.L."/>
            <person name="Bromley J.C."/>
            <person name="Daniell J."/>
            <person name="Conrado R."/>
            <person name="Tschaplinski T.J."/>
            <person name="Giannone R.J."/>
            <person name="Hettich R.L."/>
            <person name="Karim A.S."/>
            <person name="Simpson S.D."/>
            <person name="Brown S.D."/>
            <person name="Leang C."/>
            <person name="Jewett M.C."/>
            <person name="Kopke M."/>
        </authorList>
    </citation>
    <scope>NUCLEOTIDE SEQUENCE</scope>
    <source>
        <strain evidence="4">DJ080</strain>
    </source>
</reference>
<reference evidence="4" key="7">
    <citation type="submission" date="2020-05" db="EMBL/GenBank/DDBJ databases">
        <authorList>
            <person name="Brown S."/>
            <person name="Huntemann M."/>
            <person name="Clum A."/>
            <person name="Spunde A."/>
            <person name="Palaniappan K."/>
            <person name="Ritter S."/>
            <person name="Mikhailova N."/>
            <person name="Chen I.-M."/>
            <person name="Stamatis D."/>
            <person name="Reddy T."/>
            <person name="O'Malley R."/>
            <person name="Daum C."/>
            <person name="Shapiro N."/>
            <person name="Ivanova N."/>
            <person name="Kyrpides N."/>
            <person name="Woyke T."/>
        </authorList>
    </citation>
    <scope>NUCLEOTIDE SEQUENCE</scope>
    <source>
        <strain evidence="4">DJ080</strain>
    </source>
</reference>
<dbReference type="InterPro" id="IPR006750">
    <property type="entry name" value="YdcZ"/>
</dbReference>
<dbReference type="GO" id="GO:0005886">
    <property type="term" value="C:plasma membrane"/>
    <property type="evidence" value="ECO:0007669"/>
    <property type="project" value="TreeGrafter"/>
</dbReference>
<keyword evidence="1" id="KW-0812">Transmembrane</keyword>
<reference evidence="8 10" key="4">
    <citation type="submission" date="2017-02" db="EMBL/GenBank/DDBJ databases">
        <title>Genome sequence of Clostridium beijerinckii Br21.</title>
        <authorList>
            <person name="Fonseca B.C."/>
            <person name="Guazzaroni M.E."/>
            <person name="Riano-Pachon D.M."/>
            <person name="Reginatto V."/>
        </authorList>
    </citation>
    <scope>NUCLEOTIDE SEQUENCE [LARGE SCALE GENOMIC DNA]</scope>
    <source>
        <strain evidence="8 10">Br21</strain>
    </source>
</reference>
<reference evidence="9" key="1">
    <citation type="submission" date="2014-12" db="EMBL/GenBank/DDBJ databases">
        <title>Genome sequence of Clostridium beijerinckii strain 59B.</title>
        <authorList>
            <person name="Little G.T."/>
            <person name="Minton N.P."/>
        </authorList>
    </citation>
    <scope>NUCLEOTIDE SEQUENCE [LARGE SCALE GENOMIC DNA]</scope>
    <source>
        <strain evidence="9">59B</strain>
    </source>
</reference>
<dbReference type="Proteomes" id="UP001193748">
    <property type="component" value="Unassembled WGS sequence"/>
</dbReference>
<dbReference type="STRING" id="1520.LF65_01884"/>
<evidence type="ECO:0000313" key="3">
    <source>
        <dbReference type="EMBL" id="NMF07134.1"/>
    </source>
</evidence>
<reference evidence="3 12" key="5">
    <citation type="submission" date="2020-04" db="EMBL/GenBank/DDBJ databases">
        <authorList>
            <person name="Hitch T.C.A."/>
            <person name="Wylensek D."/>
            <person name="Clavel T."/>
        </authorList>
    </citation>
    <scope>NUCLEOTIDE SEQUENCE [LARGE SCALE GENOMIC DNA]</scope>
    <source>
        <strain evidence="3 12">WB01_NA02</strain>
    </source>
</reference>
<evidence type="ECO:0000313" key="12">
    <source>
        <dbReference type="Proteomes" id="UP000587880"/>
    </source>
</evidence>
<reference evidence="2" key="2">
    <citation type="submission" date="2016-02" db="EMBL/GenBank/DDBJ databases">
        <title>Genome sequence of Clostridium beijerinckii strain 59B.</title>
        <authorList>
            <person name="Little G.T."/>
            <person name="Minton N.P."/>
        </authorList>
    </citation>
    <scope>NUCLEOTIDE SEQUENCE</scope>
    <source>
        <strain evidence="2">NCIMB 14988</strain>
    </source>
</reference>
<dbReference type="Proteomes" id="UP000822184">
    <property type="component" value="Unassembled WGS sequence"/>
</dbReference>
<organism evidence="2 9">
    <name type="scientific">Clostridium beijerinckii</name>
    <name type="common">Clostridium MP</name>
    <dbReference type="NCBI Taxonomy" id="1520"/>
    <lineage>
        <taxon>Bacteria</taxon>
        <taxon>Bacillati</taxon>
        <taxon>Bacillota</taxon>
        <taxon>Clostridia</taxon>
        <taxon>Eubacteriales</taxon>
        <taxon>Clostridiaceae</taxon>
        <taxon>Clostridium</taxon>
    </lineage>
</organism>
<proteinExistence type="predicted"/>
<dbReference type="Proteomes" id="UP000190973">
    <property type="component" value="Unassembled WGS sequence"/>
</dbReference>
<reference evidence="5" key="6">
    <citation type="submission" date="2020-05" db="EMBL/GenBank/DDBJ databases">
        <title>Genomic insights into acetone-butanol-ethanol (ABE) fermentation by sequencing solventogenic clostridia strains.</title>
        <authorList>
            <person name="Brown S."/>
        </authorList>
    </citation>
    <scope>NUCLEOTIDE SEQUENCE</scope>
    <source>
        <strain evidence="6">DJ123</strain>
        <strain evidence="5">DJ126</strain>
    </source>
</reference>
<feature type="transmembrane region" description="Helical" evidence="1">
    <location>
        <begin position="30"/>
        <end position="51"/>
    </location>
</feature>
<dbReference type="EMBL" id="CP010086">
    <property type="protein sequence ID" value="AJG98485.1"/>
    <property type="molecule type" value="Genomic_DNA"/>
</dbReference>
<keyword evidence="1" id="KW-0472">Membrane</keyword>
<dbReference type="Proteomes" id="UP000821656">
    <property type="component" value="Unassembled WGS sequence"/>
</dbReference>
<feature type="transmembrane region" description="Helical" evidence="1">
    <location>
        <begin position="92"/>
        <end position="112"/>
    </location>
</feature>
<dbReference type="Proteomes" id="UP000587880">
    <property type="component" value="Unassembled WGS sequence"/>
</dbReference>
<dbReference type="EMBL" id="JABTDW010000001">
    <property type="protein sequence ID" value="NSB15740.1"/>
    <property type="molecule type" value="Genomic_DNA"/>
</dbReference>
<evidence type="ECO:0000256" key="1">
    <source>
        <dbReference type="SAM" id="Phobius"/>
    </source>
</evidence>